<sequence length="76" mass="8539">MRLIVRCVNDHFIVYFIEIESSLPTFVNILANIPNGNIGKKSNSALDVMQNVVDVQKEQLLLTGIAFSSFLLLLLF</sequence>
<dbReference type="OrthoDB" id="10460973at2759"/>
<dbReference type="Proteomes" id="UP000055024">
    <property type="component" value="Unassembled WGS sequence"/>
</dbReference>
<reference evidence="1 2" key="1">
    <citation type="submission" date="2015-01" db="EMBL/GenBank/DDBJ databases">
        <title>Evolution of Trichinella species and genotypes.</title>
        <authorList>
            <person name="Korhonen P.K."/>
            <person name="Edoardo P."/>
            <person name="Giuseppe L.R."/>
            <person name="Gasser R.B."/>
        </authorList>
    </citation>
    <scope>NUCLEOTIDE SEQUENCE [LARGE SCALE GENOMIC DNA]</scope>
    <source>
        <strain evidence="1">ISS1029</strain>
    </source>
</reference>
<dbReference type="AlphaFoldDB" id="A0A0V1HKS6"/>
<evidence type="ECO:0000313" key="1">
    <source>
        <dbReference type="EMBL" id="KRZ10325.1"/>
    </source>
</evidence>
<dbReference type="EMBL" id="JYDP01000061">
    <property type="protein sequence ID" value="KRZ10325.1"/>
    <property type="molecule type" value="Genomic_DNA"/>
</dbReference>
<gene>
    <name evidence="1" type="ORF">T11_3740</name>
</gene>
<proteinExistence type="predicted"/>
<organism evidence="1 2">
    <name type="scientific">Trichinella zimbabwensis</name>
    <dbReference type="NCBI Taxonomy" id="268475"/>
    <lineage>
        <taxon>Eukaryota</taxon>
        <taxon>Metazoa</taxon>
        <taxon>Ecdysozoa</taxon>
        <taxon>Nematoda</taxon>
        <taxon>Enoplea</taxon>
        <taxon>Dorylaimia</taxon>
        <taxon>Trichinellida</taxon>
        <taxon>Trichinellidae</taxon>
        <taxon>Trichinella</taxon>
    </lineage>
</organism>
<protein>
    <submittedName>
        <fullName evidence="1">Uncharacterized protein</fullName>
    </submittedName>
</protein>
<evidence type="ECO:0000313" key="2">
    <source>
        <dbReference type="Proteomes" id="UP000055024"/>
    </source>
</evidence>
<accession>A0A0V1HKS6</accession>
<keyword evidence="2" id="KW-1185">Reference proteome</keyword>
<name>A0A0V1HKS6_9BILA</name>
<comment type="caution">
    <text evidence="1">The sequence shown here is derived from an EMBL/GenBank/DDBJ whole genome shotgun (WGS) entry which is preliminary data.</text>
</comment>